<dbReference type="InParanoid" id="A0A7E5VNF5"/>
<comment type="similarity">
    <text evidence="2">Belongs to the flagellar radial spoke RSP3 family.</text>
</comment>
<keyword evidence="4" id="KW-0597">Phosphoprotein</keyword>
<evidence type="ECO:0000256" key="8">
    <source>
        <dbReference type="ARBA" id="ARBA00023273"/>
    </source>
</evidence>
<protein>
    <submittedName>
        <fullName evidence="11">Radial spoke head protein 3 homolog</fullName>
    </submittedName>
</protein>
<dbReference type="Pfam" id="PF06098">
    <property type="entry name" value="Radial_spoke_3"/>
    <property type="match status" value="1"/>
</dbReference>
<evidence type="ECO:0000256" key="4">
    <source>
        <dbReference type="ARBA" id="ARBA00022553"/>
    </source>
</evidence>
<evidence type="ECO:0000313" key="10">
    <source>
        <dbReference type="Proteomes" id="UP000322000"/>
    </source>
</evidence>
<keyword evidence="8" id="KW-0966">Cell projection</keyword>
<name>A0A7E5VNF5_TRINI</name>
<evidence type="ECO:0000256" key="5">
    <source>
        <dbReference type="ARBA" id="ARBA00022846"/>
    </source>
</evidence>
<proteinExistence type="inferred from homology"/>
<dbReference type="PANTHER" id="PTHR21648:SF0">
    <property type="entry name" value="RADIAL SPOKE HEAD PROTEIN 3 HOMOLOG"/>
    <property type="match status" value="1"/>
</dbReference>
<keyword evidence="10" id="KW-1185">Reference proteome</keyword>
<comment type="subcellular location">
    <subcellularLocation>
        <location evidence="1">Cytoplasm</location>
        <location evidence="1">Cytoskeleton</location>
        <location evidence="1">Flagellum axoneme</location>
    </subcellularLocation>
</comment>
<evidence type="ECO:0000256" key="6">
    <source>
        <dbReference type="ARBA" id="ARBA00023069"/>
    </source>
</evidence>
<dbReference type="PANTHER" id="PTHR21648">
    <property type="entry name" value="FLAGELLAR RADIAL SPOKE PROTEIN 3"/>
    <property type="match status" value="1"/>
</dbReference>
<dbReference type="KEGG" id="tnl:113495371"/>
<gene>
    <name evidence="11" type="primary">LOC113495371</name>
</gene>
<dbReference type="AlphaFoldDB" id="A0A7E5VNF5"/>
<keyword evidence="3" id="KW-0963">Cytoplasm</keyword>
<dbReference type="OrthoDB" id="313308at2759"/>
<organism evidence="10 11">
    <name type="scientific">Trichoplusia ni</name>
    <name type="common">Cabbage looper</name>
    <dbReference type="NCBI Taxonomy" id="7111"/>
    <lineage>
        <taxon>Eukaryota</taxon>
        <taxon>Metazoa</taxon>
        <taxon>Ecdysozoa</taxon>
        <taxon>Arthropoda</taxon>
        <taxon>Hexapoda</taxon>
        <taxon>Insecta</taxon>
        <taxon>Pterygota</taxon>
        <taxon>Neoptera</taxon>
        <taxon>Endopterygota</taxon>
        <taxon>Lepidoptera</taxon>
        <taxon>Glossata</taxon>
        <taxon>Ditrysia</taxon>
        <taxon>Noctuoidea</taxon>
        <taxon>Noctuidae</taxon>
        <taxon>Plusiinae</taxon>
        <taxon>Trichoplusia</taxon>
    </lineage>
</organism>
<evidence type="ECO:0000256" key="9">
    <source>
        <dbReference type="SAM" id="MobiDB-lite"/>
    </source>
</evidence>
<dbReference type="CTD" id="83861"/>
<keyword evidence="6" id="KW-0969">Cilium</keyword>
<evidence type="ECO:0000256" key="2">
    <source>
        <dbReference type="ARBA" id="ARBA00006737"/>
    </source>
</evidence>
<evidence type="ECO:0000256" key="3">
    <source>
        <dbReference type="ARBA" id="ARBA00022490"/>
    </source>
</evidence>
<dbReference type="GO" id="GO:0005929">
    <property type="term" value="C:cilium"/>
    <property type="evidence" value="ECO:0007669"/>
    <property type="project" value="TreeGrafter"/>
</dbReference>
<dbReference type="RefSeq" id="XP_026729863.1">
    <property type="nucleotide sequence ID" value="XM_026874062.1"/>
</dbReference>
<evidence type="ECO:0000256" key="1">
    <source>
        <dbReference type="ARBA" id="ARBA00004611"/>
    </source>
</evidence>
<keyword evidence="5" id="KW-0282">Flagellum</keyword>
<feature type="region of interest" description="Disordered" evidence="9">
    <location>
        <begin position="336"/>
        <end position="366"/>
    </location>
</feature>
<dbReference type="GeneID" id="113495371"/>
<dbReference type="InterPro" id="IPR009290">
    <property type="entry name" value="Radial_spoke_3"/>
</dbReference>
<dbReference type="Proteomes" id="UP000322000">
    <property type="component" value="Chromosome 6"/>
</dbReference>
<keyword evidence="7" id="KW-0206">Cytoskeleton</keyword>
<evidence type="ECO:0000256" key="7">
    <source>
        <dbReference type="ARBA" id="ARBA00023212"/>
    </source>
</evidence>
<reference evidence="11" key="1">
    <citation type="submission" date="2025-08" db="UniProtKB">
        <authorList>
            <consortium name="RefSeq"/>
        </authorList>
    </citation>
    <scope>IDENTIFICATION</scope>
</reference>
<sequence length="366" mass="40679">MSVSVRSVLVEGPQVAKTKGPFTYANTPRALYNNVKLKKNPSCGALGAQYANMMHEKRVVRGSTFTSHPLAAGDGIESAAQRAARTRRRALARRAAAARLRPGTPPPAPGRRHHPIQTEYYLEELFDKGVEMEVGVQTDLFVDRPATPVYVPAKTGADAFTQIYPGDLFDFDLEVQPILEVLVGKTTEQALAEVAQEEELATLREQQRRYCELRDAELAERQRLAAHDLRLHQEKERRVAEARVAQIAATEARERAAAAVLVQGYVAELLPSVLAGLRDQGYLMERIERGIDEEFMPWLVEEVSREIESLITSRDVIIEIVRDVVEARAELYHAAGEREAEAGESDESITPGSVTPGEQEEEVEEE</sequence>
<evidence type="ECO:0000313" key="11">
    <source>
        <dbReference type="RefSeq" id="XP_026729863.1"/>
    </source>
</evidence>
<accession>A0A7E5VNF5</accession>